<dbReference type="Pfam" id="PF01039">
    <property type="entry name" value="Carboxyl_trans"/>
    <property type="match status" value="1"/>
</dbReference>
<dbReference type="EMBL" id="JACHDY010000001">
    <property type="protein sequence ID" value="MBB5316508.1"/>
    <property type="molecule type" value="Genomic_DNA"/>
</dbReference>
<evidence type="ECO:0000313" key="3">
    <source>
        <dbReference type="EMBL" id="MBB5316508.1"/>
    </source>
</evidence>
<dbReference type="FunFam" id="3.90.226.10:FF:000030">
    <property type="entry name" value="Acetyl-CoA carboxylase carboxyltransferase subunit"/>
    <property type="match status" value="1"/>
</dbReference>
<dbReference type="InterPro" id="IPR034733">
    <property type="entry name" value="AcCoA_carboxyl_beta"/>
</dbReference>
<comment type="caution">
    <text evidence="3">The sequence shown here is derived from an EMBL/GenBank/DDBJ whole genome shotgun (WGS) entry which is preliminary data.</text>
</comment>
<dbReference type="PROSITE" id="PS50980">
    <property type="entry name" value="COA_CT_NTER"/>
    <property type="match status" value="1"/>
</dbReference>
<name>A0A7W8IHW8_9BACT</name>
<proteinExistence type="predicted"/>
<feature type="domain" description="CoA carboxyltransferase C-terminal" evidence="2">
    <location>
        <begin position="300"/>
        <end position="551"/>
    </location>
</feature>
<accession>A0A7W8IHW8</accession>
<evidence type="ECO:0000259" key="2">
    <source>
        <dbReference type="PROSITE" id="PS50989"/>
    </source>
</evidence>
<dbReference type="GO" id="GO:1905202">
    <property type="term" value="C:methylcrotonoyl-CoA carboxylase complex"/>
    <property type="evidence" value="ECO:0007669"/>
    <property type="project" value="TreeGrafter"/>
</dbReference>
<evidence type="ECO:0000313" key="4">
    <source>
        <dbReference type="Proteomes" id="UP000568106"/>
    </source>
</evidence>
<dbReference type="PROSITE" id="PS50989">
    <property type="entry name" value="COA_CT_CTER"/>
    <property type="match status" value="1"/>
</dbReference>
<dbReference type="GO" id="GO:0004485">
    <property type="term" value="F:methylcrotonoyl-CoA carboxylase activity"/>
    <property type="evidence" value="ECO:0007669"/>
    <property type="project" value="TreeGrafter"/>
</dbReference>
<dbReference type="AlphaFoldDB" id="A0A7W8IHW8"/>
<gene>
    <name evidence="3" type="ORF">HDF09_001158</name>
</gene>
<dbReference type="InterPro" id="IPR011762">
    <property type="entry name" value="COA_CT_N"/>
</dbReference>
<dbReference type="SUPFAM" id="SSF52096">
    <property type="entry name" value="ClpP/crotonase"/>
    <property type="match status" value="2"/>
</dbReference>
<feature type="domain" description="CoA carboxyltransferase N-terminal" evidence="1">
    <location>
        <begin position="23"/>
        <end position="280"/>
    </location>
</feature>
<organism evidence="3 4">
    <name type="scientific">Tunturiibacter empetritectus</name>
    <dbReference type="NCBI Taxonomy" id="3069691"/>
    <lineage>
        <taxon>Bacteria</taxon>
        <taxon>Pseudomonadati</taxon>
        <taxon>Acidobacteriota</taxon>
        <taxon>Terriglobia</taxon>
        <taxon>Terriglobales</taxon>
        <taxon>Acidobacteriaceae</taxon>
        <taxon>Tunturiibacter</taxon>
    </lineage>
</organism>
<dbReference type="InterPro" id="IPR029045">
    <property type="entry name" value="ClpP/crotonase-like_dom_sf"/>
</dbReference>
<dbReference type="Gene3D" id="3.90.226.10">
    <property type="entry name" value="2-enoyl-CoA Hydratase, Chain A, domain 1"/>
    <property type="match status" value="2"/>
</dbReference>
<dbReference type="PANTHER" id="PTHR22855:SF13">
    <property type="entry name" value="METHYLCROTONOYL-COA CARBOXYLASE BETA CHAIN, MITOCHONDRIAL"/>
    <property type="match status" value="1"/>
</dbReference>
<dbReference type="PANTHER" id="PTHR22855">
    <property type="entry name" value="ACETYL, PROPIONYL, PYRUVATE, AND GLUTACONYL CARBOXYLASE-RELATED"/>
    <property type="match status" value="1"/>
</dbReference>
<dbReference type="GO" id="GO:0016740">
    <property type="term" value="F:transferase activity"/>
    <property type="evidence" value="ECO:0007669"/>
    <property type="project" value="UniProtKB-KW"/>
</dbReference>
<reference evidence="3" key="1">
    <citation type="submission" date="2020-08" db="EMBL/GenBank/DDBJ databases">
        <title>Genomic Encyclopedia of Type Strains, Phase IV (KMG-V): Genome sequencing to study the core and pangenomes of soil and plant-associated prokaryotes.</title>
        <authorList>
            <person name="Whitman W."/>
        </authorList>
    </citation>
    <scope>NUCLEOTIDE SEQUENCE [LARGE SCALE GENOMIC DNA]</scope>
    <source>
        <strain evidence="3">M8UP27</strain>
    </source>
</reference>
<dbReference type="GO" id="GO:0006552">
    <property type="term" value="P:L-leucine catabolic process"/>
    <property type="evidence" value="ECO:0007669"/>
    <property type="project" value="TreeGrafter"/>
</dbReference>
<dbReference type="InterPro" id="IPR011763">
    <property type="entry name" value="COA_CT_C"/>
</dbReference>
<dbReference type="InterPro" id="IPR045190">
    <property type="entry name" value="MCCB/AccD1-like"/>
</dbReference>
<sequence>MESALGSKLDVKAARFGANRAALQVLMAALRVSEDEIRLGGGAKAAEAQRAKGRLTVRERLALLLDDGSEFLELGLWAAYGMYGEYGGAPAAGVVTGLGRVSGRLCMIVANDATVKAGAFFPMTAKKVLRAQTIALENRIPTLYLVDSAGVFLPLQEDVFPDTDDFGRVFRNNAVMSSLGVPQITAIMGMCVAGGAYLPVMTDTVLMTEGSGLFLAGPSLVQAAIGQKTDAEELGGAAMHAEISGTVDFKEPNDHLCLARLRSLVGKIGSPAKAPFSVIAYDGVKDAPKFAAEDLYGLIDPDPAKAASNVYDMREVIARIVDRSEFDEYKAEFGRTVLCGYARIGGRAVGIVANQKMHQSQTVAVGPQAGEKRTEFGGVIYTESAQKAARFIMDCNQSLVPLIFLHDVNGFMVGKDAEWSGIIRAGAKMVSAVSTSVVPKITVIVGGSFGAGHYAMCGKAYDPRFLFAWPTARYAVMSGASAANTLAEVRAKQMERGGKMLSDAEKKELYDEIKSSYDAQADPRYGAARLWIDSIIDPVKTREVLMTALEAASLNPDVARFNPGVLQT</sequence>
<keyword evidence="4" id="KW-1185">Reference proteome</keyword>
<evidence type="ECO:0000259" key="1">
    <source>
        <dbReference type="PROSITE" id="PS50980"/>
    </source>
</evidence>
<protein>
    <submittedName>
        <fullName evidence="3">Acetyl-CoA carboxylase carboxyltransferase component</fullName>
    </submittedName>
</protein>
<dbReference type="Proteomes" id="UP000568106">
    <property type="component" value="Unassembled WGS sequence"/>
</dbReference>